<comment type="caution">
    <text evidence="6">The sequence shown here is derived from an EMBL/GenBank/DDBJ whole genome shotgun (WGS) entry which is preliminary data.</text>
</comment>
<protein>
    <recommendedName>
        <fullName evidence="5">Glycosyl hydrolase family 32 N-terminal domain-containing protein</fullName>
    </recommendedName>
</protein>
<dbReference type="AlphaFoldDB" id="A0A5J9T4M2"/>
<evidence type="ECO:0000256" key="2">
    <source>
        <dbReference type="ARBA" id="ARBA00022801"/>
    </source>
</evidence>
<evidence type="ECO:0000313" key="7">
    <source>
        <dbReference type="Proteomes" id="UP000324897"/>
    </source>
</evidence>
<dbReference type="GO" id="GO:0004553">
    <property type="term" value="F:hydrolase activity, hydrolyzing O-glycosyl compounds"/>
    <property type="evidence" value="ECO:0007669"/>
    <property type="project" value="InterPro"/>
</dbReference>
<feature type="non-terminal residue" evidence="6">
    <location>
        <position position="1"/>
    </location>
</feature>
<gene>
    <name evidence="6" type="ORF">EJB05_49539</name>
</gene>
<organism evidence="6 7">
    <name type="scientific">Eragrostis curvula</name>
    <name type="common">weeping love grass</name>
    <dbReference type="NCBI Taxonomy" id="38414"/>
    <lineage>
        <taxon>Eukaryota</taxon>
        <taxon>Viridiplantae</taxon>
        <taxon>Streptophyta</taxon>
        <taxon>Embryophyta</taxon>
        <taxon>Tracheophyta</taxon>
        <taxon>Spermatophyta</taxon>
        <taxon>Magnoliopsida</taxon>
        <taxon>Liliopsida</taxon>
        <taxon>Poales</taxon>
        <taxon>Poaceae</taxon>
        <taxon>PACMAD clade</taxon>
        <taxon>Chloridoideae</taxon>
        <taxon>Eragrostideae</taxon>
        <taxon>Eragrostidinae</taxon>
        <taxon>Eragrostis</taxon>
    </lineage>
</organism>
<dbReference type="Pfam" id="PF00251">
    <property type="entry name" value="Glyco_hydro_32N"/>
    <property type="match status" value="2"/>
</dbReference>
<feature type="domain" description="Glycosyl hydrolase family 32 N-terminal" evidence="5">
    <location>
        <begin position="15"/>
        <end position="76"/>
    </location>
</feature>
<keyword evidence="2" id="KW-0378">Hydrolase</keyword>
<dbReference type="InterPro" id="IPR023296">
    <property type="entry name" value="Glyco_hydro_beta-prop_sf"/>
</dbReference>
<keyword evidence="4" id="KW-0326">Glycosidase</keyword>
<feature type="domain" description="Glycosyl hydrolase family 32 N-terminal" evidence="5">
    <location>
        <begin position="121"/>
        <end position="217"/>
    </location>
</feature>
<evidence type="ECO:0000259" key="5">
    <source>
        <dbReference type="Pfam" id="PF00251"/>
    </source>
</evidence>
<name>A0A5J9T4M2_9POAL</name>
<keyword evidence="3" id="KW-0325">Glycoprotein</keyword>
<comment type="similarity">
    <text evidence="1">Belongs to the glycosyl hydrolase 32 family.</text>
</comment>
<dbReference type="InterPro" id="IPR013148">
    <property type="entry name" value="Glyco_hydro_32_N"/>
</dbReference>
<dbReference type="Gene3D" id="2.115.10.20">
    <property type="entry name" value="Glycosyl hydrolase domain, family 43"/>
    <property type="match status" value="2"/>
</dbReference>
<dbReference type="EMBL" id="RWGY01000051">
    <property type="protein sequence ID" value="TVU06330.1"/>
    <property type="molecule type" value="Genomic_DNA"/>
</dbReference>
<dbReference type="PANTHER" id="PTHR31953">
    <property type="entry name" value="BETA-FRUCTOFURANOSIDASE, INSOLUBLE ISOENZYME CWINV1-RELATED"/>
    <property type="match status" value="1"/>
</dbReference>
<dbReference type="SUPFAM" id="SSF75005">
    <property type="entry name" value="Arabinanase/levansucrase/invertase"/>
    <property type="match status" value="1"/>
</dbReference>
<dbReference type="OrthoDB" id="202537at2759"/>
<dbReference type="Gramene" id="TVU06330">
    <property type="protein sequence ID" value="TVU06330"/>
    <property type="gene ID" value="EJB05_49539"/>
</dbReference>
<evidence type="ECO:0000256" key="4">
    <source>
        <dbReference type="ARBA" id="ARBA00023295"/>
    </source>
</evidence>
<proteinExistence type="inferred from homology"/>
<dbReference type="InterPro" id="IPR001362">
    <property type="entry name" value="Glyco_hydro_32"/>
</dbReference>
<dbReference type="GO" id="GO:0005975">
    <property type="term" value="P:carbohydrate metabolic process"/>
    <property type="evidence" value="ECO:0007669"/>
    <property type="project" value="InterPro"/>
</dbReference>
<evidence type="ECO:0000256" key="1">
    <source>
        <dbReference type="ARBA" id="ARBA00009902"/>
    </source>
</evidence>
<dbReference type="Gene3D" id="2.60.120.560">
    <property type="entry name" value="Exo-inulinase, domain 1"/>
    <property type="match status" value="1"/>
</dbReference>
<dbReference type="SMART" id="SM00640">
    <property type="entry name" value="Glyco_32"/>
    <property type="match status" value="1"/>
</dbReference>
<accession>A0A5J9T4M2</accession>
<evidence type="ECO:0000256" key="3">
    <source>
        <dbReference type="ARBA" id="ARBA00023180"/>
    </source>
</evidence>
<keyword evidence="7" id="KW-1185">Reference proteome</keyword>
<dbReference type="InterPro" id="IPR050551">
    <property type="entry name" value="Fructan_Metab_Enzymes"/>
</dbReference>
<reference evidence="6 7" key="1">
    <citation type="journal article" date="2019" name="Sci. Rep.">
        <title>A high-quality genome of Eragrostis curvula grass provides insights into Poaceae evolution and supports new strategies to enhance forage quality.</title>
        <authorList>
            <person name="Carballo J."/>
            <person name="Santos B.A.C.M."/>
            <person name="Zappacosta D."/>
            <person name="Garbus I."/>
            <person name="Selva J.P."/>
            <person name="Gallo C.A."/>
            <person name="Diaz A."/>
            <person name="Albertini E."/>
            <person name="Caccamo M."/>
            <person name="Echenique V."/>
        </authorList>
    </citation>
    <scope>NUCLEOTIDE SEQUENCE [LARGE SCALE GENOMIC DNA]</scope>
    <source>
        <strain evidence="7">cv. Victoria</strain>
        <tissue evidence="6">Leaf</tissue>
    </source>
</reference>
<dbReference type="Proteomes" id="UP000324897">
    <property type="component" value="Unassembled WGS sequence"/>
</dbReference>
<sequence>NHSVVVVAQMGAMAGKVQNVAFPKDASDLLLREWKKSILNLVIPLPADIPADKFRDPSTAWLGRDGLWRVTVSGEVEGMGVQEQGLPPLGTEPRAAALIVLRGHGGVAERGGDGLHMSVSGAGVKHVLKLSMVDTRQDYYTVGARLVTAEPDRSEDYRNWRRFDYGHMYARPSPYSTPARSGACCGRDDMAWGWSGIQAFPRKVWLDKGGKHLLQWPVKEIKTIRPGTSLKTGALEDIAGVYPLQADVDVMFQIQNLEEAETFNPSWELDPQNLCRENGASVHCGVGPFGLIVMASCDFQEHTDIFFRVAPQARSPTASRPRRSS</sequence>
<evidence type="ECO:0000313" key="6">
    <source>
        <dbReference type="EMBL" id="TVU06330.1"/>
    </source>
</evidence>